<evidence type="ECO:0000313" key="2">
    <source>
        <dbReference type="Proteomes" id="UP000679575"/>
    </source>
</evidence>
<accession>A0ABX7YUS4</accession>
<protein>
    <submittedName>
        <fullName evidence="1">Uncharacterized protein</fullName>
    </submittedName>
</protein>
<sequence>MTRINWKKVTANSLRHAMELCLEHAKERKNLSVDRVADLMGLPNKWTIYKWLENGRMPAVLIRSFEHACGIDLMTRYIASSAGMLVIDIPAGKAADHKEINELQSGFAEAIGLLIKFYAGNAEADETIGALSNVMGGLAWHRQNVAKSGTPELELFGGDND</sequence>
<organism evidence="1 2">
    <name type="scientific">Shewanella yunxiaonensis</name>
    <dbReference type="NCBI Taxonomy" id="2829809"/>
    <lineage>
        <taxon>Bacteria</taxon>
        <taxon>Pseudomonadati</taxon>
        <taxon>Pseudomonadota</taxon>
        <taxon>Gammaproteobacteria</taxon>
        <taxon>Alteromonadales</taxon>
        <taxon>Shewanellaceae</taxon>
        <taxon>Shewanella</taxon>
    </lineage>
</organism>
<reference evidence="1 2" key="1">
    <citation type="submission" date="2021-04" db="EMBL/GenBank/DDBJ databases">
        <title>Novel species identification of genus Shewanella.</title>
        <authorList>
            <person name="Liu G."/>
        </authorList>
    </citation>
    <scope>NUCLEOTIDE SEQUENCE [LARGE SCALE GENOMIC DNA]</scope>
    <source>
        <strain evidence="1 2">FJAT-54481</strain>
    </source>
</reference>
<dbReference type="RefSeq" id="WP_212595476.1">
    <property type="nucleotide sequence ID" value="NZ_CP073587.1"/>
</dbReference>
<evidence type="ECO:0000313" key="1">
    <source>
        <dbReference type="EMBL" id="QUN06462.1"/>
    </source>
</evidence>
<proteinExistence type="predicted"/>
<keyword evidence="2" id="KW-1185">Reference proteome</keyword>
<dbReference type="EMBL" id="CP073587">
    <property type="protein sequence ID" value="QUN06462.1"/>
    <property type="molecule type" value="Genomic_DNA"/>
</dbReference>
<name>A0ABX7YUS4_9GAMM</name>
<dbReference type="Proteomes" id="UP000679575">
    <property type="component" value="Chromosome"/>
</dbReference>
<gene>
    <name evidence="1" type="ORF">KDN34_03090</name>
</gene>